<evidence type="ECO:0000256" key="4">
    <source>
        <dbReference type="ARBA" id="ARBA00023163"/>
    </source>
</evidence>
<evidence type="ECO:0000256" key="2">
    <source>
        <dbReference type="ARBA" id="ARBA00023015"/>
    </source>
</evidence>
<protein>
    <submittedName>
        <fullName evidence="6">LysR family transcriptional regulator</fullName>
    </submittedName>
</protein>
<dbReference type="OrthoDB" id="9811588at2"/>
<dbReference type="PANTHER" id="PTHR30346">
    <property type="entry name" value="TRANSCRIPTIONAL DUAL REGULATOR HCAR-RELATED"/>
    <property type="match status" value="1"/>
</dbReference>
<dbReference type="PROSITE" id="PS50931">
    <property type="entry name" value="HTH_LYSR"/>
    <property type="match status" value="1"/>
</dbReference>
<dbReference type="GO" id="GO:0032993">
    <property type="term" value="C:protein-DNA complex"/>
    <property type="evidence" value="ECO:0007669"/>
    <property type="project" value="TreeGrafter"/>
</dbReference>
<accession>A0A502G2E2</accession>
<keyword evidence="3" id="KW-0238">DNA-binding</keyword>
<dbReference type="Pfam" id="PF03466">
    <property type="entry name" value="LysR_substrate"/>
    <property type="match status" value="1"/>
</dbReference>
<comment type="caution">
    <text evidence="6">The sequence shown here is derived from an EMBL/GenBank/DDBJ whole genome shotgun (WGS) entry which is preliminary data.</text>
</comment>
<evidence type="ECO:0000256" key="1">
    <source>
        <dbReference type="ARBA" id="ARBA00009437"/>
    </source>
</evidence>
<dbReference type="InterPro" id="IPR036390">
    <property type="entry name" value="WH_DNA-bd_sf"/>
</dbReference>
<dbReference type="Gene3D" id="3.40.190.290">
    <property type="match status" value="1"/>
</dbReference>
<dbReference type="AlphaFoldDB" id="A0A502G2E2"/>
<dbReference type="Proteomes" id="UP000317078">
    <property type="component" value="Unassembled WGS sequence"/>
</dbReference>
<evidence type="ECO:0000256" key="3">
    <source>
        <dbReference type="ARBA" id="ARBA00023125"/>
    </source>
</evidence>
<sequence>MDLRHARTFVAVAELGTVSRAAERLRIAQPALSRQIADLEGELGIRLFDRVGRRLMLTGAGEQLLGDCRALLGAAGAIGERARALQHGDAGLLRVASSPQIIEGALSAFLIRYAEAYPKVRVTLTEVMGWAATAAKLESGESYLGQNLMGAVPPDDARFACQPLEAIELLAAFNPSLGLEAGGVIEIGRLAPHPLLLLDTDYVFRRNFDGACRLAGLRPNIAYESRTPHTLLAMAESGHGVAIVPSVLRTDRYRLHVAALAYRGEPLRERTAIYWDRRRPLPRYAEAFCDMLGAYMREVFPISRPTVL</sequence>
<evidence type="ECO:0000313" key="6">
    <source>
        <dbReference type="EMBL" id="TPG55720.1"/>
    </source>
</evidence>
<dbReference type="GO" id="GO:0003700">
    <property type="term" value="F:DNA-binding transcription factor activity"/>
    <property type="evidence" value="ECO:0007669"/>
    <property type="project" value="InterPro"/>
</dbReference>
<dbReference type="Gene3D" id="1.10.10.10">
    <property type="entry name" value="Winged helix-like DNA-binding domain superfamily/Winged helix DNA-binding domain"/>
    <property type="match status" value="1"/>
</dbReference>
<dbReference type="SUPFAM" id="SSF46785">
    <property type="entry name" value="Winged helix' DNA-binding domain"/>
    <property type="match status" value="1"/>
</dbReference>
<dbReference type="EMBL" id="RCZP01000012">
    <property type="protein sequence ID" value="TPG55720.1"/>
    <property type="molecule type" value="Genomic_DNA"/>
</dbReference>
<keyword evidence="2" id="KW-0805">Transcription regulation</keyword>
<dbReference type="PANTHER" id="PTHR30346:SF28">
    <property type="entry name" value="HTH-TYPE TRANSCRIPTIONAL REGULATOR CYNR"/>
    <property type="match status" value="1"/>
</dbReference>
<dbReference type="InterPro" id="IPR005119">
    <property type="entry name" value="LysR_subst-bd"/>
</dbReference>
<keyword evidence="4" id="KW-0804">Transcription</keyword>
<comment type="similarity">
    <text evidence="1">Belongs to the LysR transcriptional regulatory family.</text>
</comment>
<dbReference type="SUPFAM" id="SSF53850">
    <property type="entry name" value="Periplasmic binding protein-like II"/>
    <property type="match status" value="1"/>
</dbReference>
<dbReference type="FunFam" id="1.10.10.10:FF:000001">
    <property type="entry name" value="LysR family transcriptional regulator"/>
    <property type="match status" value="1"/>
</dbReference>
<dbReference type="GO" id="GO:0003677">
    <property type="term" value="F:DNA binding"/>
    <property type="evidence" value="ECO:0007669"/>
    <property type="project" value="UniProtKB-KW"/>
</dbReference>
<reference evidence="6 7" key="1">
    <citation type="journal article" date="2019" name="Environ. Microbiol.">
        <title>Species interactions and distinct microbial communities in high Arctic permafrost affected cryosols are associated with the CH4 and CO2 gas fluxes.</title>
        <authorList>
            <person name="Altshuler I."/>
            <person name="Hamel J."/>
            <person name="Turney S."/>
            <person name="Magnuson E."/>
            <person name="Levesque R."/>
            <person name="Greer C."/>
            <person name="Whyte L.G."/>
        </authorList>
    </citation>
    <scope>NUCLEOTIDE SEQUENCE [LARGE SCALE GENOMIC DNA]</scope>
    <source>
        <strain evidence="6 7">S9.3B</strain>
    </source>
</reference>
<dbReference type="PRINTS" id="PR00039">
    <property type="entry name" value="HTHLYSR"/>
</dbReference>
<dbReference type="InterPro" id="IPR036388">
    <property type="entry name" value="WH-like_DNA-bd_sf"/>
</dbReference>
<evidence type="ECO:0000313" key="7">
    <source>
        <dbReference type="Proteomes" id="UP000317078"/>
    </source>
</evidence>
<evidence type="ECO:0000259" key="5">
    <source>
        <dbReference type="PROSITE" id="PS50931"/>
    </source>
</evidence>
<dbReference type="Pfam" id="PF00126">
    <property type="entry name" value="HTH_1"/>
    <property type="match status" value="1"/>
</dbReference>
<dbReference type="RefSeq" id="WP_140884249.1">
    <property type="nucleotide sequence ID" value="NZ_RCZP01000012.1"/>
</dbReference>
<proteinExistence type="inferred from homology"/>
<dbReference type="InterPro" id="IPR000847">
    <property type="entry name" value="LysR_HTH_N"/>
</dbReference>
<keyword evidence="7" id="KW-1185">Reference proteome</keyword>
<gene>
    <name evidence="6" type="ORF">EAH89_14265</name>
</gene>
<name>A0A502G2E2_9PROT</name>
<dbReference type="CDD" id="cd05466">
    <property type="entry name" value="PBP2_LTTR_substrate"/>
    <property type="match status" value="1"/>
</dbReference>
<organism evidence="6 7">
    <name type="scientific">Muricoccus nepalensis</name>
    <dbReference type="NCBI Taxonomy" id="1854500"/>
    <lineage>
        <taxon>Bacteria</taxon>
        <taxon>Pseudomonadati</taxon>
        <taxon>Pseudomonadota</taxon>
        <taxon>Alphaproteobacteria</taxon>
        <taxon>Acetobacterales</taxon>
        <taxon>Roseomonadaceae</taxon>
        <taxon>Muricoccus</taxon>
    </lineage>
</organism>
<feature type="domain" description="HTH lysR-type" evidence="5">
    <location>
        <begin position="1"/>
        <end position="58"/>
    </location>
</feature>